<accession>A0ABT8M9K8</accession>
<comment type="caution">
    <text evidence="1">The sequence shown here is derived from an EMBL/GenBank/DDBJ whole genome shotgun (WGS) entry which is preliminary data.</text>
</comment>
<keyword evidence="2" id="KW-1185">Reference proteome</keyword>
<dbReference type="EMBL" id="VCYH01000004">
    <property type="protein sequence ID" value="MDN7024610.1"/>
    <property type="molecule type" value="Genomic_DNA"/>
</dbReference>
<gene>
    <name evidence="1" type="ORF">FGU65_06865</name>
</gene>
<reference evidence="1" key="1">
    <citation type="submission" date="2019-05" db="EMBL/GenBank/DDBJ databases">
        <title>Methanoculleus sp. FWC-SCC1, a methanogenic archaeon isolated from deep marine cold seep.</title>
        <authorList>
            <person name="Chen Y.-W."/>
            <person name="Chen S.-C."/>
            <person name="Teng N.-H."/>
            <person name="Lai M.-C."/>
        </authorList>
    </citation>
    <scope>NUCLEOTIDE SEQUENCE</scope>
    <source>
        <strain evidence="1">FWC-SCC1</strain>
    </source>
</reference>
<sequence>MRRVPRQGAEAIVVASCITRGSPVGYPCPHYADMRDGIARAVGPDSRIIEYTH</sequence>
<name>A0ABT8M9K8_9EURY</name>
<evidence type="ECO:0000313" key="1">
    <source>
        <dbReference type="EMBL" id="MDN7024610.1"/>
    </source>
</evidence>
<protein>
    <submittedName>
        <fullName evidence="1">CGGC domain-containing protein</fullName>
    </submittedName>
</protein>
<organism evidence="1 2">
    <name type="scientific">Methanoculleus frigidifontis</name>
    <dbReference type="NCBI Taxonomy" id="2584085"/>
    <lineage>
        <taxon>Archaea</taxon>
        <taxon>Methanobacteriati</taxon>
        <taxon>Methanobacteriota</taxon>
        <taxon>Stenosarchaea group</taxon>
        <taxon>Methanomicrobia</taxon>
        <taxon>Methanomicrobiales</taxon>
        <taxon>Methanomicrobiaceae</taxon>
        <taxon>Methanoculleus</taxon>
    </lineage>
</organism>
<dbReference type="Proteomes" id="UP001168338">
    <property type="component" value="Unassembled WGS sequence"/>
</dbReference>
<evidence type="ECO:0000313" key="2">
    <source>
        <dbReference type="Proteomes" id="UP001168338"/>
    </source>
</evidence>
<proteinExistence type="predicted"/>